<comment type="function">
    <text evidence="10">DNA-dependent RNA polymerase catalyzes the transcription of DNA into RNA using the four ribonucleoside triphosphates as substrates.</text>
</comment>
<dbReference type="FunFam" id="1.10.287.280:FF:000001">
    <property type="entry name" value="DNA-directed RNA polymerase"/>
    <property type="match status" value="1"/>
</dbReference>
<evidence type="ECO:0000256" key="5">
    <source>
        <dbReference type="ARBA" id="ARBA00022695"/>
    </source>
</evidence>
<dbReference type="InterPro" id="IPR024075">
    <property type="entry name" value="DNA-dir_RNA_pol_helix_hairp_sf"/>
</dbReference>
<protein>
    <recommendedName>
        <fullName evidence="2 10">DNA-directed RNA polymerase</fullName>
        <ecNumber evidence="2 10">2.7.7.6</ecNumber>
    </recommendedName>
</protein>
<dbReference type="AlphaFoldDB" id="A0A4P9Z3M3"/>
<dbReference type="InterPro" id="IPR002092">
    <property type="entry name" value="DNA-dir_Rpol_phage-type"/>
</dbReference>
<dbReference type="PROSITE" id="PS00900">
    <property type="entry name" value="RNA_POL_PHAGE_1"/>
    <property type="match status" value="1"/>
</dbReference>
<dbReference type="GO" id="GO:0006390">
    <property type="term" value="P:mitochondrial transcription"/>
    <property type="evidence" value="ECO:0007669"/>
    <property type="project" value="TreeGrafter"/>
</dbReference>
<dbReference type="InterPro" id="IPR043502">
    <property type="entry name" value="DNA/RNA_pol_sf"/>
</dbReference>
<evidence type="ECO:0000256" key="8">
    <source>
        <dbReference type="ARBA" id="ARBA00048552"/>
    </source>
</evidence>
<proteinExistence type="inferred from homology"/>
<feature type="non-terminal residue" evidence="13">
    <location>
        <position position="1"/>
    </location>
</feature>
<dbReference type="Proteomes" id="UP000278143">
    <property type="component" value="Unassembled WGS sequence"/>
</dbReference>
<dbReference type="EC" id="2.7.7.6" evidence="2 10"/>
<gene>
    <name evidence="13" type="ORF">SYNPS1DRAFT_2358</name>
</gene>
<accession>A0A4P9Z3M3</accession>
<evidence type="ECO:0000256" key="6">
    <source>
        <dbReference type="ARBA" id="ARBA00022946"/>
    </source>
</evidence>
<evidence type="ECO:0000256" key="9">
    <source>
        <dbReference type="PROSITE-ProRule" id="PRU00708"/>
    </source>
</evidence>
<organism evidence="13 14">
    <name type="scientific">Syncephalis pseudoplumigaleata</name>
    <dbReference type="NCBI Taxonomy" id="1712513"/>
    <lineage>
        <taxon>Eukaryota</taxon>
        <taxon>Fungi</taxon>
        <taxon>Fungi incertae sedis</taxon>
        <taxon>Zoopagomycota</taxon>
        <taxon>Zoopagomycotina</taxon>
        <taxon>Zoopagomycetes</taxon>
        <taxon>Zoopagales</taxon>
        <taxon>Piptocephalidaceae</taxon>
        <taxon>Syncephalis</taxon>
    </lineage>
</organism>
<evidence type="ECO:0000256" key="4">
    <source>
        <dbReference type="ARBA" id="ARBA00022679"/>
    </source>
</evidence>
<dbReference type="GO" id="GO:0003899">
    <property type="term" value="F:DNA-directed RNA polymerase activity"/>
    <property type="evidence" value="ECO:0007669"/>
    <property type="project" value="UniProtKB-EC"/>
</dbReference>
<dbReference type="SMART" id="SM01311">
    <property type="entry name" value="RPOL_N"/>
    <property type="match status" value="1"/>
</dbReference>
<keyword evidence="6" id="KW-0809">Transit peptide</keyword>
<feature type="region of interest" description="Disordered" evidence="11">
    <location>
        <begin position="150"/>
        <end position="169"/>
    </location>
</feature>
<evidence type="ECO:0000313" key="14">
    <source>
        <dbReference type="Proteomes" id="UP000278143"/>
    </source>
</evidence>
<dbReference type="InterPro" id="IPR046950">
    <property type="entry name" value="DNA-dir_Rpol_C_phage-type"/>
</dbReference>
<dbReference type="Gene3D" id="1.10.150.20">
    <property type="entry name" value="5' to 3' exonuclease, C-terminal subdomain"/>
    <property type="match status" value="1"/>
</dbReference>
<evidence type="ECO:0000259" key="12">
    <source>
        <dbReference type="SMART" id="SM01311"/>
    </source>
</evidence>
<dbReference type="EMBL" id="KZ989375">
    <property type="protein sequence ID" value="RKP26622.1"/>
    <property type="molecule type" value="Genomic_DNA"/>
</dbReference>
<dbReference type="GO" id="GO:0034245">
    <property type="term" value="C:mitochondrial DNA-directed RNA polymerase complex"/>
    <property type="evidence" value="ECO:0007669"/>
    <property type="project" value="TreeGrafter"/>
</dbReference>
<keyword evidence="5 10" id="KW-0548">Nucleotidyltransferase</keyword>
<dbReference type="InterPro" id="IPR011990">
    <property type="entry name" value="TPR-like_helical_dom_sf"/>
</dbReference>
<feature type="repeat" description="PPR" evidence="9">
    <location>
        <begin position="46"/>
        <end position="83"/>
    </location>
</feature>
<feature type="repeat" description="PPR" evidence="9">
    <location>
        <begin position="84"/>
        <end position="118"/>
    </location>
</feature>
<keyword evidence="14" id="KW-1185">Reference proteome</keyword>
<evidence type="ECO:0000256" key="3">
    <source>
        <dbReference type="ARBA" id="ARBA00022478"/>
    </source>
</evidence>
<dbReference type="Gene3D" id="1.25.40.10">
    <property type="entry name" value="Tetratricopeptide repeat domain"/>
    <property type="match status" value="1"/>
</dbReference>
<comment type="similarity">
    <text evidence="1 10">Belongs to the phage and mitochondrial RNA polymerase family.</text>
</comment>
<feature type="non-terminal residue" evidence="13">
    <location>
        <position position="1047"/>
    </location>
</feature>
<keyword evidence="3 10" id="KW-0240">DNA-directed RNA polymerase</keyword>
<dbReference type="GO" id="GO:0001018">
    <property type="term" value="F:mitochondrial promoter sequence-specific DNA binding"/>
    <property type="evidence" value="ECO:0007669"/>
    <property type="project" value="TreeGrafter"/>
</dbReference>
<dbReference type="PANTHER" id="PTHR10102">
    <property type="entry name" value="DNA-DIRECTED RNA POLYMERASE, MITOCHONDRIAL"/>
    <property type="match status" value="1"/>
</dbReference>
<evidence type="ECO:0000256" key="10">
    <source>
        <dbReference type="RuleBase" id="RU003805"/>
    </source>
</evidence>
<dbReference type="InterPro" id="IPR002885">
    <property type="entry name" value="PPR_rpt"/>
</dbReference>
<dbReference type="Gene3D" id="1.10.287.280">
    <property type="match status" value="1"/>
</dbReference>
<keyword evidence="4 10" id="KW-0808">Transferase</keyword>
<feature type="domain" description="DNA-directed RNA polymerase N-terminal" evidence="12">
    <location>
        <begin position="197"/>
        <end position="507"/>
    </location>
</feature>
<comment type="catalytic activity">
    <reaction evidence="8 10">
        <text>RNA(n) + a ribonucleoside 5'-triphosphate = RNA(n+1) + diphosphate</text>
        <dbReference type="Rhea" id="RHEA:21248"/>
        <dbReference type="Rhea" id="RHEA-COMP:14527"/>
        <dbReference type="Rhea" id="RHEA-COMP:17342"/>
        <dbReference type="ChEBI" id="CHEBI:33019"/>
        <dbReference type="ChEBI" id="CHEBI:61557"/>
        <dbReference type="ChEBI" id="CHEBI:140395"/>
        <dbReference type="EC" id="2.7.7.6"/>
    </reaction>
</comment>
<dbReference type="InterPro" id="IPR037159">
    <property type="entry name" value="RNA_POL_N_sf"/>
</dbReference>
<dbReference type="Gene3D" id="1.10.287.260">
    <property type="match status" value="1"/>
</dbReference>
<dbReference type="PANTHER" id="PTHR10102:SF0">
    <property type="entry name" value="DNA-DIRECTED RNA POLYMERASE, MITOCHONDRIAL"/>
    <property type="match status" value="1"/>
</dbReference>
<dbReference type="PROSITE" id="PS00489">
    <property type="entry name" value="RNA_POL_PHAGE_2"/>
    <property type="match status" value="1"/>
</dbReference>
<name>A0A4P9Z3M3_9FUNG</name>
<evidence type="ECO:0000256" key="1">
    <source>
        <dbReference type="ARBA" id="ARBA00009493"/>
    </source>
</evidence>
<dbReference type="Pfam" id="PF00940">
    <property type="entry name" value="RNA_pol"/>
    <property type="match status" value="1"/>
</dbReference>
<dbReference type="Gene3D" id="1.10.1320.10">
    <property type="entry name" value="DNA-directed RNA polymerase, N-terminal domain"/>
    <property type="match status" value="1"/>
</dbReference>
<evidence type="ECO:0000313" key="13">
    <source>
        <dbReference type="EMBL" id="RKP26622.1"/>
    </source>
</evidence>
<feature type="region of interest" description="Disordered" evidence="11">
    <location>
        <begin position="867"/>
        <end position="912"/>
    </location>
</feature>
<feature type="compositionally biased region" description="Basic and acidic residues" evidence="11">
    <location>
        <begin position="878"/>
        <end position="891"/>
    </location>
</feature>
<evidence type="ECO:0000256" key="7">
    <source>
        <dbReference type="ARBA" id="ARBA00023163"/>
    </source>
</evidence>
<evidence type="ECO:0000256" key="2">
    <source>
        <dbReference type="ARBA" id="ARBA00012418"/>
    </source>
</evidence>
<evidence type="ECO:0000256" key="11">
    <source>
        <dbReference type="SAM" id="MobiDB-lite"/>
    </source>
</evidence>
<dbReference type="SUPFAM" id="SSF56672">
    <property type="entry name" value="DNA/RNA polymerases"/>
    <property type="match status" value="1"/>
</dbReference>
<dbReference type="InterPro" id="IPR029262">
    <property type="entry name" value="RPOL_N"/>
</dbReference>
<keyword evidence="7 10" id="KW-0804">Transcription</keyword>
<reference evidence="14" key="1">
    <citation type="journal article" date="2018" name="Nat. Microbiol.">
        <title>Leveraging single-cell genomics to expand the fungal tree of life.</title>
        <authorList>
            <person name="Ahrendt S.R."/>
            <person name="Quandt C.A."/>
            <person name="Ciobanu D."/>
            <person name="Clum A."/>
            <person name="Salamov A."/>
            <person name="Andreopoulos B."/>
            <person name="Cheng J.F."/>
            <person name="Woyke T."/>
            <person name="Pelin A."/>
            <person name="Henrissat B."/>
            <person name="Reynolds N.K."/>
            <person name="Benny G.L."/>
            <person name="Smith M.E."/>
            <person name="James T.Y."/>
            <person name="Grigoriev I.V."/>
        </authorList>
    </citation>
    <scope>NUCLEOTIDE SEQUENCE [LARGE SCALE GENOMIC DNA]</scope>
    <source>
        <strain evidence="14">Benny S71-1</strain>
    </source>
</reference>
<dbReference type="Pfam" id="PF14700">
    <property type="entry name" value="RPOL_N"/>
    <property type="match status" value="1"/>
</dbReference>
<sequence length="1047" mass="118927">AKKMPDIEEQIAVMLICLRGGHIDRAHTILKTITKGKPIRQSRFFDVNLHNAFIEAYVMQQGRPNTRQALYWFDEMKQSGAIPNVTTYALLIKGLLRDNTINTAKILIKEMLKQGHDINALISNRHLSDSDLKTLNSEITVDMLDEIKPTNNPVESIDTPTSTPDNLPEARSTNVLGLRLLKRSLHPIAAKDLDRYERQLRLEEQALVASLERLRSTSDDQFIGMRLSSSPLRRLMWKWHQELTPLIAKEQARAHDVIGKRKESTRNACAPFIILLDAERLSILTIQHMLRLHSTGGVIGGMKTARAVAEVGRAIEQEYCAEQLRANNNSFLRMNLQALYSSGELFKMRVRQQQAKMMEETPNENWLPQWPAAVRIKLGSLLSSLLMSVAKITVEQKDPTTNKITQADAFFHTYIFAQGHRTGAIRMHNKLSELFSRDSIKEALDPRMLPMLVLPRPWIRFDSGGYLSKQSVCMRIKDSPEQYRYLKEASNQERIGHVLNGLDVLGSTQWTINEKLLNVALYAWNSGNEYPCIPSLMESLNLPPKPENKPENYEELRKWHTTVKKLETDFRNHHSQRCDVNYKIEIARAFVGETIYFPHNLDFRGRAYPIPPLFNHLGNDICRGLLLFAEGKPLGERGMQWLKIQLASLYGYDKHSFTERIAFVDEHLEDIFDSADNPIHGRQWWLKAEDAWQTLAACIELTDALRSPDPLQFKSRIPIHQDGTCNGLQHYAALGGDVQGATQVNLLPSDFPQDVYTGVCNLVNKAIDEQAANGVEEAQALQGKVNRKIVKQTVMTNVYGVTFVGARDQIANRLKELDNLPDEHIWRYSTYLTHQVFNSLGEMFEGARALQDWLSESARRIAKSVPGEVLEAKNSSTAERKRASKKADDKSGSSGTDKPAKRSSSSSNKRRQQLMTNVIWTTPLGLPIVQPYRKSSRKLVRTVLQSITVCDPNLEMPVNAQKQRTAFPPNFVHSLDATHMLMSAIACQRHGLTFAAVHDSYWTHACDIDTMSAVLRDQFITLHSQPLMENLRNEFIERYAGYKMPAS</sequence>
<dbReference type="PROSITE" id="PS51375">
    <property type="entry name" value="PPR"/>
    <property type="match status" value="2"/>
</dbReference>
<dbReference type="OrthoDB" id="276422at2759"/>